<sequence length="174" mass="20030">MMKMTIMSLSNAFNINFIKLNHPMSMMMFIIIQTLLIGLTAGTLMESFWLAYILFLTFLGGMLVLFIYITSIASNEMFQLKSISVIFTGIMWLILTISFILLDKSLYIDLMKNSDTSLNTNNIMNFQEMTMSLNKIYNNPTFMITMMMMIYLFLALLAVVKITNINQGPIRKMS</sequence>
<dbReference type="InterPro" id="IPR050269">
    <property type="entry name" value="ComplexI_Subunit6"/>
</dbReference>
<dbReference type="RefSeq" id="YP_009122343.1">
    <property type="nucleotide sequence ID" value="NC_026525.1"/>
</dbReference>
<dbReference type="PANTHER" id="PTHR11435:SF1">
    <property type="entry name" value="NADH-UBIQUINONE OXIDOREDUCTASE CHAIN 6"/>
    <property type="match status" value="1"/>
</dbReference>
<evidence type="ECO:0000256" key="4">
    <source>
        <dbReference type="ARBA" id="ARBA00021095"/>
    </source>
</evidence>
<gene>
    <name evidence="17" type="primary">ND6</name>
</gene>
<geneLocation type="mitochondrion" evidence="17"/>
<organism evidence="17">
    <name type="scientific">Sinotmethis brachypterus</name>
    <dbReference type="NCBI Taxonomy" id="286180"/>
    <lineage>
        <taxon>Eukaryota</taxon>
        <taxon>Metazoa</taxon>
        <taxon>Ecdysozoa</taxon>
        <taxon>Arthropoda</taxon>
        <taxon>Hexapoda</taxon>
        <taxon>Insecta</taxon>
        <taxon>Pterygota</taxon>
        <taxon>Neoptera</taxon>
        <taxon>Polyneoptera</taxon>
        <taxon>Orthoptera</taxon>
        <taxon>Caelifera</taxon>
        <taxon>Acrididea</taxon>
        <taxon>Acridomorpha</taxon>
        <taxon>Pamphagoidea</taxon>
        <taxon>Pamphagidae</taxon>
        <taxon>Prionotropisinae</taxon>
        <taxon>Sinotmethis</taxon>
    </lineage>
</organism>
<evidence type="ECO:0000256" key="12">
    <source>
        <dbReference type="ARBA" id="ARBA00023128"/>
    </source>
</evidence>
<feature type="transmembrane region" description="Helical" evidence="16">
    <location>
        <begin position="51"/>
        <end position="70"/>
    </location>
</feature>
<keyword evidence="13 16" id="KW-0472">Membrane</keyword>
<reference evidence="17" key="2">
    <citation type="journal article" date="2015" name="Mitochondrial DNA">
        <title>The complete mitochondrial genome of Sinotmethis brachypterus Zheng &amp; Xi, 1985 (Orthoptera: Acridoidea: Pamphagidae: Prionotropisinae).</title>
        <authorList>
            <person name="Shi Q.Y."/>
            <person name="Zheng J.Y."/>
            <person name="Zhi Y.C."/>
            <person name="Li X.J."/>
        </authorList>
    </citation>
    <scope>NUCLEOTIDE SEQUENCE</scope>
</reference>
<evidence type="ECO:0000256" key="15">
    <source>
        <dbReference type="ARBA" id="ARBA00049551"/>
    </source>
</evidence>
<protein>
    <recommendedName>
        <fullName evidence="4">NADH-ubiquinone oxidoreductase chain 6</fullName>
        <ecNumber evidence="3">7.1.1.2</ecNumber>
    </recommendedName>
    <alternativeName>
        <fullName evidence="14">NADH dehydrogenase subunit 6</fullName>
    </alternativeName>
</protein>
<evidence type="ECO:0000256" key="5">
    <source>
        <dbReference type="ARBA" id="ARBA00022448"/>
    </source>
</evidence>
<dbReference type="EC" id="7.1.1.2" evidence="3"/>
<evidence type="ECO:0000313" key="17">
    <source>
        <dbReference type="EMBL" id="AJH66101.1"/>
    </source>
</evidence>
<evidence type="ECO:0000256" key="6">
    <source>
        <dbReference type="ARBA" id="ARBA00022660"/>
    </source>
</evidence>
<keyword evidence="12 17" id="KW-0496">Mitochondrion</keyword>
<accession>A0A0U1YWZ7</accession>
<comment type="similarity">
    <text evidence="2">Belongs to the complex I subunit 6 family.</text>
</comment>
<keyword evidence="5" id="KW-0813">Transport</keyword>
<evidence type="ECO:0000256" key="8">
    <source>
        <dbReference type="ARBA" id="ARBA00022967"/>
    </source>
</evidence>
<feature type="transmembrane region" description="Helical" evidence="16">
    <location>
        <begin position="141"/>
        <end position="163"/>
    </location>
</feature>
<keyword evidence="10 16" id="KW-1133">Transmembrane helix</keyword>
<dbReference type="AlphaFoldDB" id="A0A0U1YWZ7"/>
<keyword evidence="9" id="KW-0249">Electron transport</keyword>
<evidence type="ECO:0000256" key="9">
    <source>
        <dbReference type="ARBA" id="ARBA00022982"/>
    </source>
</evidence>
<dbReference type="CTD" id="4541"/>
<evidence type="ECO:0000256" key="3">
    <source>
        <dbReference type="ARBA" id="ARBA00012944"/>
    </source>
</evidence>
<keyword evidence="8" id="KW-1278">Translocase</keyword>
<name>A0A0U1YWZ7_9ORTH</name>
<dbReference type="GeneID" id="23629678"/>
<dbReference type="GO" id="GO:0031966">
    <property type="term" value="C:mitochondrial membrane"/>
    <property type="evidence" value="ECO:0007669"/>
    <property type="project" value="UniProtKB-SubCell"/>
</dbReference>
<dbReference type="PANTHER" id="PTHR11435">
    <property type="entry name" value="NADH UBIQUINONE OXIDOREDUCTASE SUBUNIT ND6"/>
    <property type="match status" value="1"/>
</dbReference>
<evidence type="ECO:0000256" key="10">
    <source>
        <dbReference type="ARBA" id="ARBA00022989"/>
    </source>
</evidence>
<evidence type="ECO:0000256" key="1">
    <source>
        <dbReference type="ARBA" id="ARBA00004225"/>
    </source>
</evidence>
<keyword evidence="11" id="KW-0520">NAD</keyword>
<reference evidence="17" key="1">
    <citation type="submission" date="2014-11" db="EMBL/GenBank/DDBJ databases">
        <authorList>
            <person name="Zhu J."/>
            <person name="Qi W."/>
            <person name="Song R."/>
        </authorList>
    </citation>
    <scope>NUCLEOTIDE SEQUENCE</scope>
</reference>
<dbReference type="EMBL" id="KP170509">
    <property type="protein sequence ID" value="AJH66101.1"/>
    <property type="molecule type" value="Genomic_DNA"/>
</dbReference>
<feature type="transmembrane region" description="Helical" evidence="16">
    <location>
        <begin position="82"/>
        <end position="102"/>
    </location>
</feature>
<evidence type="ECO:0000256" key="13">
    <source>
        <dbReference type="ARBA" id="ARBA00023136"/>
    </source>
</evidence>
<evidence type="ECO:0000256" key="14">
    <source>
        <dbReference type="ARBA" id="ARBA00031019"/>
    </source>
</evidence>
<dbReference type="GO" id="GO:0008137">
    <property type="term" value="F:NADH dehydrogenase (ubiquinone) activity"/>
    <property type="evidence" value="ECO:0007669"/>
    <property type="project" value="UniProtKB-EC"/>
</dbReference>
<evidence type="ECO:0000256" key="16">
    <source>
        <dbReference type="SAM" id="Phobius"/>
    </source>
</evidence>
<proteinExistence type="inferred from homology"/>
<comment type="subcellular location">
    <subcellularLocation>
        <location evidence="1">Mitochondrion membrane</location>
        <topology evidence="1">Multi-pass membrane protein</topology>
    </subcellularLocation>
</comment>
<keyword evidence="6" id="KW-0679">Respiratory chain</keyword>
<keyword evidence="7 16" id="KW-0812">Transmembrane</keyword>
<comment type="catalytic activity">
    <reaction evidence="15">
        <text>a ubiquinone + NADH + 5 H(+)(in) = a ubiquinol + NAD(+) + 4 H(+)(out)</text>
        <dbReference type="Rhea" id="RHEA:29091"/>
        <dbReference type="Rhea" id="RHEA-COMP:9565"/>
        <dbReference type="Rhea" id="RHEA-COMP:9566"/>
        <dbReference type="ChEBI" id="CHEBI:15378"/>
        <dbReference type="ChEBI" id="CHEBI:16389"/>
        <dbReference type="ChEBI" id="CHEBI:17976"/>
        <dbReference type="ChEBI" id="CHEBI:57540"/>
        <dbReference type="ChEBI" id="CHEBI:57945"/>
        <dbReference type="EC" id="7.1.1.2"/>
    </reaction>
</comment>
<evidence type="ECO:0000256" key="7">
    <source>
        <dbReference type="ARBA" id="ARBA00022692"/>
    </source>
</evidence>
<evidence type="ECO:0000256" key="2">
    <source>
        <dbReference type="ARBA" id="ARBA00005698"/>
    </source>
</evidence>
<evidence type="ECO:0000256" key="11">
    <source>
        <dbReference type="ARBA" id="ARBA00023027"/>
    </source>
</evidence>